<comment type="caution">
    <text evidence="2">The sequence shown here is derived from an EMBL/GenBank/DDBJ whole genome shotgun (WGS) entry which is preliminary data.</text>
</comment>
<dbReference type="Proteomes" id="UP000655588">
    <property type="component" value="Unassembled WGS sequence"/>
</dbReference>
<feature type="compositionally biased region" description="Acidic residues" evidence="1">
    <location>
        <begin position="57"/>
        <end position="68"/>
    </location>
</feature>
<feature type="region of interest" description="Disordered" evidence="1">
    <location>
        <begin position="442"/>
        <end position="495"/>
    </location>
</feature>
<organism evidence="2 3">
    <name type="scientific">Frieseomelitta varia</name>
    <dbReference type="NCBI Taxonomy" id="561572"/>
    <lineage>
        <taxon>Eukaryota</taxon>
        <taxon>Metazoa</taxon>
        <taxon>Ecdysozoa</taxon>
        <taxon>Arthropoda</taxon>
        <taxon>Hexapoda</taxon>
        <taxon>Insecta</taxon>
        <taxon>Pterygota</taxon>
        <taxon>Neoptera</taxon>
        <taxon>Endopterygota</taxon>
        <taxon>Hymenoptera</taxon>
        <taxon>Apocrita</taxon>
        <taxon>Aculeata</taxon>
        <taxon>Apoidea</taxon>
        <taxon>Anthophila</taxon>
        <taxon>Apidae</taxon>
        <taxon>Frieseomelitta</taxon>
    </lineage>
</organism>
<feature type="region of interest" description="Disordered" evidence="1">
    <location>
        <begin position="1"/>
        <end position="212"/>
    </location>
</feature>
<feature type="compositionally biased region" description="Basic residues" evidence="1">
    <location>
        <begin position="144"/>
        <end position="177"/>
    </location>
</feature>
<name>A0A833RYD9_9HYME</name>
<evidence type="ECO:0000313" key="2">
    <source>
        <dbReference type="EMBL" id="KAF3425700.1"/>
    </source>
</evidence>
<dbReference type="AlphaFoldDB" id="A0A833RYD9"/>
<feature type="compositionally biased region" description="Basic residues" evidence="1">
    <location>
        <begin position="112"/>
        <end position="134"/>
    </location>
</feature>
<dbReference type="EMBL" id="WNWW01000367">
    <property type="protein sequence ID" value="KAF3425700.1"/>
    <property type="molecule type" value="Genomic_DNA"/>
</dbReference>
<feature type="compositionally biased region" description="Basic residues" evidence="1">
    <location>
        <begin position="455"/>
        <end position="473"/>
    </location>
</feature>
<proteinExistence type="predicted"/>
<evidence type="ECO:0000256" key="1">
    <source>
        <dbReference type="SAM" id="MobiDB-lite"/>
    </source>
</evidence>
<reference evidence="2" key="1">
    <citation type="submission" date="2019-11" db="EMBL/GenBank/DDBJ databases">
        <title>The nuclear and mitochondrial genomes of Frieseomelitta varia - a highly eusocial stingless bee (Meliponini) with a permanently sterile worker caste.</title>
        <authorList>
            <person name="Freitas F.C.P."/>
            <person name="Lourenco A.P."/>
            <person name="Nunes F.M.F."/>
            <person name="Paschoal A.R."/>
            <person name="Abreu F.C.P."/>
            <person name="Barbin F.O."/>
            <person name="Bataglia L."/>
            <person name="Cardoso-Junior C.A.M."/>
            <person name="Cervoni M.S."/>
            <person name="Silva S.R."/>
            <person name="Dalarmi F."/>
            <person name="Del Lama M.A."/>
            <person name="Depintor T.S."/>
            <person name="Ferreira K.M."/>
            <person name="Goria P.S."/>
            <person name="Jaskot M.C."/>
            <person name="Lago D.C."/>
            <person name="Luna-Lucena D."/>
            <person name="Moda L.M."/>
            <person name="Nascimento L."/>
            <person name="Pedrino M."/>
            <person name="Rabico F.O."/>
            <person name="Sanches F.C."/>
            <person name="Santos D.E."/>
            <person name="Santos C.G."/>
            <person name="Vieira J."/>
            <person name="Lopes T.F."/>
            <person name="Barchuk A.R."/>
            <person name="Hartfelder K."/>
            <person name="Simoes Z.L.P."/>
            <person name="Bitondi M.M.G."/>
            <person name="Pinheiro D.G."/>
        </authorList>
    </citation>
    <scope>NUCLEOTIDE SEQUENCE</scope>
    <source>
        <strain evidence="2">USP_RPSP 00005682</strain>
        <tissue evidence="2">Whole individual</tissue>
    </source>
</reference>
<feature type="compositionally biased region" description="Acidic residues" evidence="1">
    <location>
        <begin position="96"/>
        <end position="106"/>
    </location>
</feature>
<feature type="region of interest" description="Disordered" evidence="1">
    <location>
        <begin position="675"/>
        <end position="704"/>
    </location>
</feature>
<evidence type="ECO:0000313" key="3">
    <source>
        <dbReference type="Proteomes" id="UP000655588"/>
    </source>
</evidence>
<feature type="compositionally biased region" description="Basic and acidic residues" evidence="1">
    <location>
        <begin position="444"/>
        <end position="454"/>
    </location>
</feature>
<feature type="compositionally biased region" description="Basic and acidic residues" evidence="1">
    <location>
        <begin position="482"/>
        <end position="495"/>
    </location>
</feature>
<feature type="compositionally biased region" description="Acidic residues" evidence="1">
    <location>
        <begin position="189"/>
        <end position="202"/>
    </location>
</feature>
<sequence>MENGTSLKTEDSAALVRYSRSSLDTPLSGGDSRAKREIASPYDTYYEDGGRYNRDYEETEDDDVDDELQFFNSYEDADEENRLLNEENHERHDYLEDNYDDGYEENVDLKRKVPARVGKKHRKKASKKRKKKERVGKSSENHEKRRHRKKHSNDSRSHKRGKSASKSGSRRNVKKSKATQNEGASRSEEEVDRDDVEGEDTTNSDNDSQREKFTTLLITTDDMEDESQMDSALHGELAGKIVQQIFDQVEKNEELKVSLGPGLYQKHKTKDTAAAEKSYRETLNDDDIRNTKELLNRIMLLLNRLIFDEVQRKTCISLPSDLIEFLNWMLQVDTQAISLGQPPALPLMHEEDQDHFHRDKFLFQSFPNDRVEAEINELYAKIELIKSLIKEYSALTDKDKAKIESIQEYLLSVSRTRSPIRHLLNLKILLCVSDGIGVPRRGRERVTRSVDKRAKYNKTRRKRKKRGKKHGERHKGASAIDQSRREDSERPATREKREYLDKAFWDSLDSGYEEPLIYHSMNMSVESNANGETEIKKEEKKLKDAGGKNAGSWKKTSNNLKEDNMIDQKEGARIQGDASKSLASVQSKEQNNFNEENKVTSIISTVIYRTSTDSIDEEEPITGENRLEDEILLLNKRQAWIKENEQQLEEVAFGEDMRKASRDKVLFEKLTEIDKKKNDTNGRNSGVKNYTTDNPNGGGCNLSDEDKLRMLEEKINVYADNE</sequence>
<feature type="compositionally biased region" description="Polar residues" evidence="1">
    <location>
        <begin position="681"/>
        <end position="695"/>
    </location>
</feature>
<accession>A0A833RYD9</accession>
<feature type="compositionally biased region" description="Basic and acidic residues" evidence="1">
    <location>
        <begin position="80"/>
        <end position="95"/>
    </location>
</feature>
<keyword evidence="3" id="KW-1185">Reference proteome</keyword>
<gene>
    <name evidence="2" type="ORF">E2986_01618</name>
</gene>
<protein>
    <submittedName>
        <fullName evidence="2">Uncharacterized protein</fullName>
    </submittedName>
</protein>